<keyword evidence="2" id="KW-0805">Transcription regulation</keyword>
<dbReference type="STRING" id="376489.A5892_17045"/>
<dbReference type="InterPro" id="IPR050950">
    <property type="entry name" value="HTH-type_LysR_regulators"/>
</dbReference>
<protein>
    <recommendedName>
        <fullName evidence="5">HTH lysR-type domain-containing protein</fullName>
    </recommendedName>
</protein>
<dbReference type="GO" id="GO:0003677">
    <property type="term" value="F:DNA binding"/>
    <property type="evidence" value="ECO:0007669"/>
    <property type="project" value="UniProtKB-KW"/>
</dbReference>
<dbReference type="InterPro" id="IPR000847">
    <property type="entry name" value="LysR_HTH_N"/>
</dbReference>
<dbReference type="InterPro" id="IPR036388">
    <property type="entry name" value="WH-like_DNA-bd_sf"/>
</dbReference>
<name>A0A172YIB1_9GAMM</name>
<evidence type="ECO:0000256" key="3">
    <source>
        <dbReference type="ARBA" id="ARBA00023125"/>
    </source>
</evidence>
<dbReference type="PROSITE" id="PS50931">
    <property type="entry name" value="HTH_LYSR"/>
    <property type="match status" value="1"/>
</dbReference>
<dbReference type="InterPro" id="IPR036390">
    <property type="entry name" value="WH_DNA-bd_sf"/>
</dbReference>
<sequence>MNLKLNQLRAFAAVASLGSIRGAARELGISQPSLTRAVRELEESLGEALVVRHHSGASLTPAGQALAEHARLILSQLERAQESVRQCSGSRRGRVGIGLSATVARLLLPEVIARFRADYPSIALSINEGQLSVMGPLLRGGEIDFAINTVFKASLDQDLTAQWLFDRRFRLVVRKGHPLAGSDRLDDFARCDWVVPHSRSGYYRELEELLTSRGILRETNRITSDSFNTGLNVIAQSDIVGVFAEGMALAHGLAGVVEVALDEALPIARFYAVRLRDAPITPAAAALLRLFERTCLGRNLEWRR</sequence>
<dbReference type="Gene3D" id="3.40.190.290">
    <property type="match status" value="1"/>
</dbReference>
<dbReference type="RefSeq" id="WP_064123816.1">
    <property type="nucleotide sequence ID" value="NZ_CP015243.1"/>
</dbReference>
<dbReference type="PRINTS" id="PR00039">
    <property type="entry name" value="HTHLYSR"/>
</dbReference>
<dbReference type="SUPFAM" id="SSF46785">
    <property type="entry name" value="Winged helix' DNA-binding domain"/>
    <property type="match status" value="1"/>
</dbReference>
<dbReference type="Pfam" id="PF03466">
    <property type="entry name" value="LysR_substrate"/>
    <property type="match status" value="1"/>
</dbReference>
<dbReference type="GO" id="GO:0003700">
    <property type="term" value="F:DNA-binding transcription factor activity"/>
    <property type="evidence" value="ECO:0007669"/>
    <property type="project" value="InterPro"/>
</dbReference>
<dbReference type="AlphaFoldDB" id="A0A172YIB1"/>
<proteinExistence type="inferred from homology"/>
<reference evidence="6 7" key="1">
    <citation type="submission" date="2016-04" db="EMBL/GenBank/DDBJ databases">
        <title>Complete Genome Sequence of Halotalea alkalilenta IHB B 13600.</title>
        <authorList>
            <person name="Swarnkar M.K."/>
            <person name="Sharma A."/>
            <person name="Kaushal K."/>
            <person name="Soni R."/>
            <person name="Rana S."/>
            <person name="Singh A.K."/>
            <person name="Gulati A."/>
        </authorList>
    </citation>
    <scope>NUCLEOTIDE SEQUENCE [LARGE SCALE GENOMIC DNA]</scope>
    <source>
        <strain evidence="6 7">IHB B 13600</strain>
    </source>
</reference>
<dbReference type="SUPFAM" id="SSF53850">
    <property type="entry name" value="Periplasmic binding protein-like II"/>
    <property type="match status" value="1"/>
</dbReference>
<dbReference type="InterPro" id="IPR005119">
    <property type="entry name" value="LysR_subst-bd"/>
</dbReference>
<evidence type="ECO:0000259" key="5">
    <source>
        <dbReference type="PROSITE" id="PS50931"/>
    </source>
</evidence>
<feature type="domain" description="HTH lysR-type" evidence="5">
    <location>
        <begin position="3"/>
        <end position="60"/>
    </location>
</feature>
<evidence type="ECO:0000256" key="2">
    <source>
        <dbReference type="ARBA" id="ARBA00023015"/>
    </source>
</evidence>
<evidence type="ECO:0000256" key="4">
    <source>
        <dbReference type="ARBA" id="ARBA00023163"/>
    </source>
</evidence>
<gene>
    <name evidence="6" type="ORF">A5892_17045</name>
</gene>
<organism evidence="6 7">
    <name type="scientific">Halotalea alkalilenta</name>
    <dbReference type="NCBI Taxonomy" id="376489"/>
    <lineage>
        <taxon>Bacteria</taxon>
        <taxon>Pseudomonadati</taxon>
        <taxon>Pseudomonadota</taxon>
        <taxon>Gammaproteobacteria</taxon>
        <taxon>Oceanospirillales</taxon>
        <taxon>Halomonadaceae</taxon>
        <taxon>Halotalea</taxon>
    </lineage>
</organism>
<dbReference type="EMBL" id="CP015243">
    <property type="protein sequence ID" value="ANF58961.1"/>
    <property type="molecule type" value="Genomic_DNA"/>
</dbReference>
<dbReference type="Proteomes" id="UP000077875">
    <property type="component" value="Chromosome"/>
</dbReference>
<dbReference type="Gene3D" id="1.10.10.10">
    <property type="entry name" value="Winged helix-like DNA-binding domain superfamily/Winged helix DNA-binding domain"/>
    <property type="match status" value="1"/>
</dbReference>
<keyword evidence="3" id="KW-0238">DNA-binding</keyword>
<keyword evidence="4" id="KW-0804">Transcription</keyword>
<dbReference type="PANTHER" id="PTHR30419:SF30">
    <property type="entry name" value="LYSR FAMILY TRANSCRIPTIONAL REGULATOR"/>
    <property type="match status" value="1"/>
</dbReference>
<keyword evidence="7" id="KW-1185">Reference proteome</keyword>
<dbReference type="KEGG" id="haa:A5892_17045"/>
<dbReference type="GO" id="GO:0005829">
    <property type="term" value="C:cytosol"/>
    <property type="evidence" value="ECO:0007669"/>
    <property type="project" value="TreeGrafter"/>
</dbReference>
<evidence type="ECO:0000256" key="1">
    <source>
        <dbReference type="ARBA" id="ARBA00009437"/>
    </source>
</evidence>
<comment type="similarity">
    <text evidence="1">Belongs to the LysR transcriptional regulatory family.</text>
</comment>
<evidence type="ECO:0000313" key="7">
    <source>
        <dbReference type="Proteomes" id="UP000077875"/>
    </source>
</evidence>
<dbReference type="PANTHER" id="PTHR30419">
    <property type="entry name" value="HTH-TYPE TRANSCRIPTIONAL REGULATOR YBHD"/>
    <property type="match status" value="1"/>
</dbReference>
<dbReference type="FunFam" id="1.10.10.10:FF:000001">
    <property type="entry name" value="LysR family transcriptional regulator"/>
    <property type="match status" value="1"/>
</dbReference>
<dbReference type="Pfam" id="PF00126">
    <property type="entry name" value="HTH_1"/>
    <property type="match status" value="1"/>
</dbReference>
<accession>A0A172YIB1</accession>
<evidence type="ECO:0000313" key="6">
    <source>
        <dbReference type="EMBL" id="ANF58961.1"/>
    </source>
</evidence>